<dbReference type="InterPro" id="IPR036890">
    <property type="entry name" value="HATPase_C_sf"/>
</dbReference>
<keyword evidence="7" id="KW-0812">Transmembrane</keyword>
<dbReference type="RefSeq" id="WP_377181031.1">
    <property type="nucleotide sequence ID" value="NZ_JBHUPD010000001.1"/>
</dbReference>
<organism evidence="9 10">
    <name type="scientific">Mucilaginibacter ximonensis</name>
    <dbReference type="NCBI Taxonomy" id="538021"/>
    <lineage>
        <taxon>Bacteria</taxon>
        <taxon>Pseudomonadati</taxon>
        <taxon>Bacteroidota</taxon>
        <taxon>Sphingobacteriia</taxon>
        <taxon>Sphingobacteriales</taxon>
        <taxon>Sphingobacteriaceae</taxon>
        <taxon>Mucilaginibacter</taxon>
    </lineage>
</organism>
<gene>
    <name evidence="9" type="ORF">ACFS5N_00335</name>
</gene>
<feature type="repeat" description="TPR" evidence="6">
    <location>
        <begin position="192"/>
        <end position="225"/>
    </location>
</feature>
<keyword evidence="3" id="KW-0597">Phosphoprotein</keyword>
<dbReference type="EMBL" id="JBHUPD010000001">
    <property type="protein sequence ID" value="MFD2870891.1"/>
    <property type="molecule type" value="Genomic_DNA"/>
</dbReference>
<dbReference type="Gene3D" id="1.25.40.10">
    <property type="entry name" value="Tetratricopeptide repeat domain"/>
    <property type="match status" value="2"/>
</dbReference>
<dbReference type="SMART" id="SM00028">
    <property type="entry name" value="TPR"/>
    <property type="match status" value="7"/>
</dbReference>
<keyword evidence="4" id="KW-0808">Transferase</keyword>
<dbReference type="SUPFAM" id="SSF55874">
    <property type="entry name" value="ATPase domain of HSP90 chaperone/DNA topoisomerase II/histidine kinase"/>
    <property type="match status" value="1"/>
</dbReference>
<keyword evidence="10" id="KW-1185">Reference proteome</keyword>
<evidence type="ECO:0000259" key="8">
    <source>
        <dbReference type="PROSITE" id="PS50109"/>
    </source>
</evidence>
<comment type="catalytic activity">
    <reaction evidence="1">
        <text>ATP + protein L-histidine = ADP + protein N-phospho-L-histidine.</text>
        <dbReference type="EC" id="2.7.13.3"/>
    </reaction>
</comment>
<dbReference type="Pfam" id="PF02518">
    <property type="entry name" value="HATPase_c"/>
    <property type="match status" value="1"/>
</dbReference>
<evidence type="ECO:0000313" key="10">
    <source>
        <dbReference type="Proteomes" id="UP001597557"/>
    </source>
</evidence>
<evidence type="ECO:0000256" key="6">
    <source>
        <dbReference type="PROSITE-ProRule" id="PRU00339"/>
    </source>
</evidence>
<evidence type="ECO:0000256" key="1">
    <source>
        <dbReference type="ARBA" id="ARBA00000085"/>
    </source>
</evidence>
<dbReference type="Pfam" id="PF13424">
    <property type="entry name" value="TPR_12"/>
    <property type="match status" value="2"/>
</dbReference>
<evidence type="ECO:0000256" key="5">
    <source>
        <dbReference type="ARBA" id="ARBA00022777"/>
    </source>
</evidence>
<dbReference type="Proteomes" id="UP001597557">
    <property type="component" value="Unassembled WGS sequence"/>
</dbReference>
<accession>A0ABW5Y6G6</accession>
<evidence type="ECO:0000313" key="9">
    <source>
        <dbReference type="EMBL" id="MFD2870891.1"/>
    </source>
</evidence>
<evidence type="ECO:0000256" key="4">
    <source>
        <dbReference type="ARBA" id="ARBA00022679"/>
    </source>
</evidence>
<dbReference type="PANTHER" id="PTHR42878">
    <property type="entry name" value="TWO-COMPONENT HISTIDINE KINASE"/>
    <property type="match status" value="1"/>
</dbReference>
<keyword evidence="5" id="KW-0418">Kinase</keyword>
<keyword evidence="7" id="KW-1133">Transmembrane helix</keyword>
<dbReference type="Gene3D" id="3.30.565.10">
    <property type="entry name" value="Histidine kinase-like ATPase, C-terminal domain"/>
    <property type="match status" value="1"/>
</dbReference>
<evidence type="ECO:0000256" key="2">
    <source>
        <dbReference type="ARBA" id="ARBA00012438"/>
    </source>
</evidence>
<dbReference type="PROSITE" id="PS50005">
    <property type="entry name" value="TPR"/>
    <property type="match status" value="2"/>
</dbReference>
<feature type="domain" description="Histidine kinase" evidence="8">
    <location>
        <begin position="497"/>
        <end position="712"/>
    </location>
</feature>
<dbReference type="PRINTS" id="PR00344">
    <property type="entry name" value="BCTRLSENSOR"/>
</dbReference>
<dbReference type="InterPro" id="IPR003594">
    <property type="entry name" value="HATPase_dom"/>
</dbReference>
<dbReference type="InterPro" id="IPR004358">
    <property type="entry name" value="Sig_transdc_His_kin-like_C"/>
</dbReference>
<evidence type="ECO:0000256" key="3">
    <source>
        <dbReference type="ARBA" id="ARBA00022553"/>
    </source>
</evidence>
<dbReference type="SUPFAM" id="SSF47384">
    <property type="entry name" value="Homodimeric domain of signal transducing histidine kinase"/>
    <property type="match status" value="1"/>
</dbReference>
<evidence type="ECO:0000256" key="7">
    <source>
        <dbReference type="SAM" id="Phobius"/>
    </source>
</evidence>
<feature type="transmembrane region" description="Helical" evidence="7">
    <location>
        <begin position="433"/>
        <end position="452"/>
    </location>
</feature>
<dbReference type="Gene3D" id="1.10.287.130">
    <property type="match status" value="1"/>
</dbReference>
<dbReference type="InterPro" id="IPR019734">
    <property type="entry name" value="TPR_rpt"/>
</dbReference>
<keyword evidence="7" id="KW-0472">Membrane</keyword>
<dbReference type="EC" id="2.7.13.3" evidence="2"/>
<keyword evidence="6" id="KW-0802">TPR repeat</keyword>
<dbReference type="InterPro" id="IPR011990">
    <property type="entry name" value="TPR-like_helical_dom_sf"/>
</dbReference>
<dbReference type="InterPro" id="IPR005467">
    <property type="entry name" value="His_kinase_dom"/>
</dbReference>
<reference evidence="10" key="1">
    <citation type="journal article" date="2019" name="Int. J. Syst. Evol. Microbiol.">
        <title>The Global Catalogue of Microorganisms (GCM) 10K type strain sequencing project: providing services to taxonomists for standard genome sequencing and annotation.</title>
        <authorList>
            <consortium name="The Broad Institute Genomics Platform"/>
            <consortium name="The Broad Institute Genome Sequencing Center for Infectious Disease"/>
            <person name="Wu L."/>
            <person name="Ma J."/>
        </authorList>
    </citation>
    <scope>NUCLEOTIDE SEQUENCE [LARGE SCALE GENOMIC DNA]</scope>
    <source>
        <strain evidence="10">KCTC 22437</strain>
    </source>
</reference>
<dbReference type="InterPro" id="IPR036097">
    <property type="entry name" value="HisK_dim/P_sf"/>
</dbReference>
<dbReference type="InterPro" id="IPR050351">
    <property type="entry name" value="BphY/WalK/GraS-like"/>
</dbReference>
<proteinExistence type="predicted"/>
<dbReference type="PANTHER" id="PTHR42878:SF15">
    <property type="entry name" value="BACTERIOPHYTOCHROME"/>
    <property type="match status" value="1"/>
</dbReference>
<comment type="caution">
    <text evidence="9">The sequence shown here is derived from an EMBL/GenBank/DDBJ whole genome shotgun (WGS) entry which is preliminary data.</text>
</comment>
<protein>
    <recommendedName>
        <fullName evidence="2">histidine kinase</fullName>
        <ecNumber evidence="2">2.7.13.3</ecNumber>
    </recommendedName>
</protein>
<name>A0ABW5Y6G6_9SPHI</name>
<dbReference type="SUPFAM" id="SSF48452">
    <property type="entry name" value="TPR-like"/>
    <property type="match status" value="3"/>
</dbReference>
<dbReference type="PROSITE" id="PS50109">
    <property type="entry name" value="HIS_KIN"/>
    <property type="match status" value="1"/>
</dbReference>
<dbReference type="CDD" id="cd00082">
    <property type="entry name" value="HisKA"/>
    <property type="match status" value="1"/>
</dbReference>
<sequence length="715" mass="80823">MLAKQSSPRADSLQRLVATALSKNAGKPDTSTIQQINKLAKEYFLTNPDSALYYSKLQINLSKKINFSRGIADGLSQIAAVNTFRGNYIGATKNYNTALNIYLQLADYKGIGKCYDGLGRIQDFYGKYDEAINLYKKGLVYFLKTPDDTDEGECYNNMGITYDSKGDLSKALDFYFKALLINIKHNDQNAAATKYSNIGIIMQELELYPKALAYYQRALAIWEKTGDKQGISTANQNIGDLYIVQKNYEQGKPYIDRAYRIIKQLNDTEGLALVYFDLGLYNYSVKRVDSTIYYLKQSLKLADQNKMLYAKAYALIGLAKVYNWLKDYRQAHTFAVQAKESGKQLKSLIVETDASEQLSLALAGLKRFKEAFHEHVIFSNLRSDLKHNESIHKAMFYNLELDFAKKQRELADNQHRKEEAYKKRIAKQSDENLISAGIIVVLAIVVLIYYNAKRKQQHINLLLAEKNREIITQQASLNTQADKLNELNSLKDRLIGVLAHDLRAPISTLRGLFTLMTDDNLTGEEFIAMTPKVFNKLENTSDFLDTLLYWINSQVDGKINNIVSFSMSKLVSRELQHIEDKLQQKNITVQLDIPTDVVALADPNSVRIVIHNLLTNAIKFSNRDGRIDISAWINNGEVNFCLKDYGVGMSAEYLNNLFKSHVTSSVGTENEVGTGMGLLFSRDLIEKQKGRIWASSVLGTGTELCFTLPVGDKIE</sequence>
<feature type="repeat" description="TPR" evidence="6">
    <location>
        <begin position="152"/>
        <end position="185"/>
    </location>
</feature>
<dbReference type="InterPro" id="IPR003661">
    <property type="entry name" value="HisK_dim/P_dom"/>
</dbReference>
<dbReference type="SMART" id="SM00387">
    <property type="entry name" value="HATPase_c"/>
    <property type="match status" value="1"/>
</dbReference>